<dbReference type="EMBL" id="VBRY01000002">
    <property type="protein sequence ID" value="TLS68797.1"/>
    <property type="molecule type" value="Genomic_DNA"/>
</dbReference>
<accession>A0A5R9GXZ9</accession>
<dbReference type="InterPro" id="IPR008554">
    <property type="entry name" value="Glutaredoxin-like"/>
</dbReference>
<dbReference type="Pfam" id="PF05768">
    <property type="entry name" value="Glrx-like"/>
    <property type="match status" value="1"/>
</dbReference>
<gene>
    <name evidence="1" type="ORF">FEF65_02940</name>
</gene>
<dbReference type="SUPFAM" id="SSF52833">
    <property type="entry name" value="Thioredoxin-like"/>
    <property type="match status" value="1"/>
</dbReference>
<organism evidence="1 2">
    <name type="scientific">Mariprofundus erugo</name>
    <dbReference type="NCBI Taxonomy" id="2528639"/>
    <lineage>
        <taxon>Bacteria</taxon>
        <taxon>Pseudomonadati</taxon>
        <taxon>Pseudomonadota</taxon>
        <taxon>Candidatius Mariprofundia</taxon>
        <taxon>Mariprofundales</taxon>
        <taxon>Mariprofundaceae</taxon>
        <taxon>Mariprofundus</taxon>
    </lineage>
</organism>
<evidence type="ECO:0000313" key="1">
    <source>
        <dbReference type="EMBL" id="TLS68797.1"/>
    </source>
</evidence>
<sequence length="79" mass="8798">MTRRDCCLCDDAKAVVVAAVEQGLCTWEAVNVDTDKALLVRYGMDVPVLVCEDKVLFKHRVTETELQDALLQIQNGEMA</sequence>
<dbReference type="AlphaFoldDB" id="A0A5R9GXZ9"/>
<name>A0A5R9GXZ9_9PROT</name>
<keyword evidence="2" id="KW-1185">Reference proteome</keyword>
<evidence type="ECO:0000313" key="2">
    <source>
        <dbReference type="Proteomes" id="UP000306585"/>
    </source>
</evidence>
<dbReference type="PANTHER" id="PTHR33558">
    <property type="entry name" value="GLUTAREDOXIN-LIKE PROTEIN C5ORF63 HOMOLOG"/>
    <property type="match status" value="1"/>
</dbReference>
<comment type="caution">
    <text evidence="1">The sequence shown here is derived from an EMBL/GenBank/DDBJ whole genome shotgun (WGS) entry which is preliminary data.</text>
</comment>
<dbReference type="OrthoDB" id="5296770at2"/>
<dbReference type="Proteomes" id="UP000306585">
    <property type="component" value="Unassembled WGS sequence"/>
</dbReference>
<dbReference type="PANTHER" id="PTHR33558:SF1">
    <property type="entry name" value="GLUTAREDOXIN-LIKE PROTEIN C5ORF63 HOMOLOG"/>
    <property type="match status" value="1"/>
</dbReference>
<reference evidence="1 2" key="1">
    <citation type="journal article" date="2019" name="Appl. Environ. Microbiol.">
        <title>Environmental Evidence and Genomic Insight of Iron-oxidizing Bacteria Preference Towards More Corrosion Resistant Stainless Steel at Higher Salinities.</title>
        <authorList>
            <person name="Garrison C.E."/>
            <person name="Price K.A."/>
            <person name="Field E.K."/>
        </authorList>
    </citation>
    <scope>NUCLEOTIDE SEQUENCE [LARGE SCALE GENOMIC DNA]</scope>
    <source>
        <strain evidence="1 2">P3</strain>
    </source>
</reference>
<dbReference type="InterPro" id="IPR036249">
    <property type="entry name" value="Thioredoxin-like_sf"/>
</dbReference>
<dbReference type="InterPro" id="IPR052565">
    <property type="entry name" value="Glutaredoxin-like_YDR286C"/>
</dbReference>
<protein>
    <submittedName>
        <fullName evidence="1">Glutaredoxin family protein</fullName>
    </submittedName>
</protein>
<dbReference type="Gene3D" id="3.40.30.10">
    <property type="entry name" value="Glutaredoxin"/>
    <property type="match status" value="1"/>
</dbReference>
<proteinExistence type="predicted"/>